<proteinExistence type="predicted"/>
<feature type="region of interest" description="Disordered" evidence="1">
    <location>
        <begin position="87"/>
        <end position="116"/>
    </location>
</feature>
<accession>A0A6V7ILJ3</accession>
<evidence type="ECO:0000256" key="1">
    <source>
        <dbReference type="SAM" id="MobiDB-lite"/>
    </source>
</evidence>
<evidence type="ECO:0000313" key="2">
    <source>
        <dbReference type="EMBL" id="CAD1540660.1"/>
    </source>
</evidence>
<reference evidence="2" key="1">
    <citation type="submission" date="2020-07" db="EMBL/GenBank/DDBJ databases">
        <authorList>
            <person name="Ferguson B K."/>
        </authorList>
    </citation>
    <scope>NUCLEOTIDE SEQUENCE</scope>
    <source>
        <strain evidence="2">L06</strain>
    </source>
</reference>
<protein>
    <submittedName>
        <fullName evidence="2">Uncharacterized protein</fullName>
    </submittedName>
</protein>
<organism evidence="2">
    <name type="scientific">Bracon brevicornis</name>
    <dbReference type="NCBI Taxonomy" id="1563983"/>
    <lineage>
        <taxon>Eukaryota</taxon>
        <taxon>Metazoa</taxon>
        <taxon>Ecdysozoa</taxon>
        <taxon>Arthropoda</taxon>
        <taxon>Hexapoda</taxon>
        <taxon>Insecta</taxon>
        <taxon>Pterygota</taxon>
        <taxon>Neoptera</taxon>
        <taxon>Endopterygota</taxon>
        <taxon>Hymenoptera</taxon>
        <taxon>Apocrita</taxon>
        <taxon>Ichneumonoidea</taxon>
        <taxon>Braconidae</taxon>
        <taxon>Braconinae</taxon>
        <taxon>Bracon</taxon>
    </lineage>
</organism>
<sequence length="289" mass="32997">MTIPPKVCCAQNTNVVVECDDIKTGDSQTASMLAGKTDRESKVIHVQRVIETMELDVATDCKDTKIERRGITEIEVFKKPKAVKKRKVQGVKTASTKRKAKMKNENSKSTLENKAKSGTNKLKFSIEESIEKLTDAIAALEPKDPAEARLEATNIVKWCSEKRESIIKILNRLSSNLKNTAEFYLARTKADEFEDYDFNLCGMSRHTASTEAYFSDMMYCFEDLKASIIILNAKTWPEPSVTSMIRFGQVFVFENCRTWFIPLPRFHFFFIIQSNQNVNLAGFFSKIYY</sequence>
<feature type="compositionally biased region" description="Basic and acidic residues" evidence="1">
    <location>
        <begin position="102"/>
        <end position="115"/>
    </location>
</feature>
<dbReference type="EMBL" id="CADCXW020000008">
    <property type="protein sequence ID" value="CAD1540660.1"/>
    <property type="molecule type" value="Genomic_DNA"/>
</dbReference>
<gene>
    <name evidence="2" type="ORF">BBRV_LOCUS28814</name>
</gene>
<feature type="compositionally biased region" description="Basic residues" evidence="1">
    <location>
        <begin position="87"/>
        <end position="101"/>
    </location>
</feature>
<name>A0A6V7ILJ3_9HYME</name>
<dbReference type="AlphaFoldDB" id="A0A6V7ILJ3"/>